<feature type="transmembrane region" description="Helical" evidence="1">
    <location>
        <begin position="166"/>
        <end position="195"/>
    </location>
</feature>
<name>A0ABW4I218_9SPHN</name>
<keyword evidence="1" id="KW-1133">Transmembrane helix</keyword>
<keyword evidence="3" id="KW-1185">Reference proteome</keyword>
<feature type="transmembrane region" description="Helical" evidence="1">
    <location>
        <begin position="220"/>
        <end position="253"/>
    </location>
</feature>
<dbReference type="Proteomes" id="UP001597115">
    <property type="component" value="Unassembled WGS sequence"/>
</dbReference>
<feature type="transmembrane region" description="Helical" evidence="1">
    <location>
        <begin position="70"/>
        <end position="90"/>
    </location>
</feature>
<evidence type="ECO:0000313" key="3">
    <source>
        <dbReference type="Proteomes" id="UP001597115"/>
    </source>
</evidence>
<evidence type="ECO:0000313" key="2">
    <source>
        <dbReference type="EMBL" id="MFD1611310.1"/>
    </source>
</evidence>
<proteinExistence type="predicted"/>
<dbReference type="RefSeq" id="WP_380887805.1">
    <property type="nucleotide sequence ID" value="NZ_JBHUDY010000001.1"/>
</dbReference>
<reference evidence="3" key="1">
    <citation type="journal article" date="2019" name="Int. J. Syst. Evol. Microbiol.">
        <title>The Global Catalogue of Microorganisms (GCM) 10K type strain sequencing project: providing services to taxonomists for standard genome sequencing and annotation.</title>
        <authorList>
            <consortium name="The Broad Institute Genomics Platform"/>
            <consortium name="The Broad Institute Genome Sequencing Center for Infectious Disease"/>
            <person name="Wu L."/>
            <person name="Ma J."/>
        </authorList>
    </citation>
    <scope>NUCLEOTIDE SEQUENCE [LARGE SCALE GENOMIC DNA]</scope>
    <source>
        <strain evidence="3">CGMCC 1.16275</strain>
    </source>
</reference>
<keyword evidence="1" id="KW-0472">Membrane</keyword>
<keyword evidence="1" id="KW-0812">Transmembrane</keyword>
<comment type="caution">
    <text evidence="2">The sequence shown here is derived from an EMBL/GenBank/DDBJ whole genome shotgun (WGS) entry which is preliminary data.</text>
</comment>
<evidence type="ECO:0000256" key="1">
    <source>
        <dbReference type="SAM" id="Phobius"/>
    </source>
</evidence>
<organism evidence="2 3">
    <name type="scientific">Sphingomonas tabacisoli</name>
    <dbReference type="NCBI Taxonomy" id="2249466"/>
    <lineage>
        <taxon>Bacteria</taxon>
        <taxon>Pseudomonadati</taxon>
        <taxon>Pseudomonadota</taxon>
        <taxon>Alphaproteobacteria</taxon>
        <taxon>Sphingomonadales</taxon>
        <taxon>Sphingomonadaceae</taxon>
        <taxon>Sphingomonas</taxon>
    </lineage>
</organism>
<dbReference type="EMBL" id="JBHUDY010000001">
    <property type="protein sequence ID" value="MFD1611310.1"/>
    <property type="molecule type" value="Genomic_DNA"/>
</dbReference>
<feature type="transmembrane region" description="Helical" evidence="1">
    <location>
        <begin position="44"/>
        <end position="64"/>
    </location>
</feature>
<gene>
    <name evidence="2" type="ORF">ACFSCW_05785</name>
</gene>
<dbReference type="InterPro" id="IPR018692">
    <property type="entry name" value="DUF2189"/>
</dbReference>
<protein>
    <submittedName>
        <fullName evidence="2">DUF2189 domain-containing protein</fullName>
    </submittedName>
</protein>
<dbReference type="Pfam" id="PF09955">
    <property type="entry name" value="DUF2189"/>
    <property type="match status" value="1"/>
</dbReference>
<feature type="transmembrane region" description="Helical" evidence="1">
    <location>
        <begin position="119"/>
        <end position="146"/>
    </location>
</feature>
<accession>A0ABW4I218</accession>
<sequence>MAIAQSAGSVAAPSSYEVRKISSADVRESLAQGWDDFLEHRGDLIFVGILYPLIGLFAAVVAFQGPWLPLFVPVAAGVSLLGPVAAIGFYELARRREAGLESDWSHFFDVAKRPAWESILGVAALLVIIFALWVVAAGALYTVLIGPAPTSVRGFLWTVFTTPQGWALIVVGNLIGLCFAALVLTISVVSMPFLVDHDVDARTAIETSVKAVMANKGVMIMWGLIVATLLVIGSIPAFLGLAVVLPVLGYATWHLYMHLVVH</sequence>